<feature type="region of interest" description="Disordered" evidence="1">
    <location>
        <begin position="852"/>
        <end position="909"/>
    </location>
</feature>
<proteinExistence type="predicted"/>
<protein>
    <recommendedName>
        <fullName evidence="3">CFA20 domain-containing protein</fullName>
    </recommendedName>
</protein>
<feature type="compositionally biased region" description="Polar residues" evidence="1">
    <location>
        <begin position="1522"/>
        <end position="1533"/>
    </location>
</feature>
<feature type="region of interest" description="Disordered" evidence="1">
    <location>
        <begin position="1163"/>
        <end position="1195"/>
    </location>
</feature>
<feature type="signal peptide" evidence="2">
    <location>
        <begin position="1"/>
        <end position="18"/>
    </location>
</feature>
<name>A0A8J8P6E0_HALGN</name>
<feature type="compositionally biased region" description="Polar residues" evidence="1">
    <location>
        <begin position="479"/>
        <end position="514"/>
    </location>
</feature>
<feature type="compositionally biased region" description="Low complexity" evidence="1">
    <location>
        <begin position="852"/>
        <end position="862"/>
    </location>
</feature>
<reference evidence="4" key="1">
    <citation type="submission" date="2019-06" db="EMBL/GenBank/DDBJ databases">
        <authorList>
            <person name="Zheng W."/>
        </authorList>
    </citation>
    <scope>NUCLEOTIDE SEQUENCE</scope>
    <source>
        <strain evidence="4">QDHG01</strain>
    </source>
</reference>
<feature type="domain" description="CFA20" evidence="3">
    <location>
        <begin position="262"/>
        <end position="375"/>
    </location>
</feature>
<sequence length="1587" mass="176433">MKVLLILQLLEMLQSSSGDLNNNQSQNTNAAYQQLLNLQDKNNNSSFINGLNQTFQSFNNGAPSGCVTPQNNINYLNVPLASFPSGTHHERGTSSNFRIERALSNQSQTIAQYSITTINGGQKGGGNMQATSGFQNQTQELLSCQKKGTLANWEMIGPGSATPGQQQLSLNKGFDKIAKSFVINMLERHTRIRYPKLNSAFEGDYASTQNSFGQISGKYPALLDNLYGGGTSFTAASSLLRQNQILQGTPPSLHSIMSHSVLLQIMFPENEDFSIEFSVIDLARVSYNKVIDQIQNRRCLIITSGDEICRVEKVHVTNECAIIPNYYIDRRVWLNLVIDLKSLYNNLFRGSTFRSIEGIEISSMCKIRRVMTLNNNQTQLLSLLGANHGDISINSILSQAVIYPVGVSTQFQLFNYDTTIGFYKTEVVNELPGSRGAPVSMTATQYEGASVSGDHSMYTNMVGMGVTTGKKRQAKRQSPMPQFSVNQAQSNGMSRHISNQSVTNNLSHNSPRQQQHLQYQFRVDSFQKKKQSSQKNLGSVEKTRLPSMNKEGISMLGVHPSNVMTGFASTKSQPTEQIINRARGADASLNKRSVNQQVNQFSDANTTFSTRKKSIPSATSHTFVSTEDNFQLYSQQKASSIGPGGTQTINNSSIHGAGSDLQSTMRQSMNERTMIMHQRVNGSHKGPKDTIQNMQVQKSLKGKKAHPLSAVQRTNKLNNNLYTVVNNKLVRNVQGQQHNTNSSQQNIDRLLTEFDTSSAAKLSQSPSEERLFGVLRTNVKRQSEILGQAPLSSDGNMSQVMDITNNSINMSSLKYGQNTQQAIDYYKMKHQMLRPFNQSDINLDQRDQILVSQSGNHSSSPSNLGERDYQNSGKMKQSRRIGGNPSNPNYNHEYSTGSLPQIDEVSSPIPTGQVSRLQMATSVTPLGQKQIIPNQITQKYQSSFYPSSYQSSQQDDSSYQMNQFGKSTPGKINIFPVNKLATAIAWHEESIREENEYAENDEGILASQKSSESQRSTINNTRHGKAGNSVTGHNVRNNKLRTSQEHQGTIKVTQKSSQYANNLNQPQTTSIVVVSSGSNFNHRQVQNQQMQRGAIKQTQMIEAPHVYQQTALGGSHLNRNVITNQNQATTNNKLQQRYSSQVKEKTYQLSNQQVIAVPQVTINQGGETNHQNEKNQSKKRGKALEQEQKFPNGDPRELNRVAINKSELLPVNQPSISAIGISQGIEEVAQKTSNLPGIVGIKAGKVKAKRVNDTQKILRAYNMDQEGQVQTTVHANEQEHSKGRKKYQAASIKKKEGEDNRRMISGDQPSQMNQVKRDHADHTQGNSSRTRQNFNPSLKKSSITASKAVLNQPSFHQDNGNFTKIRVSDVNDHNNASMGDSDALTQSQFEMLQVGSSQRMSRQGKYKQQSPAIILSDGSKGEGKMFQYPPQTYKGAQNRNAFGARKQSNQKLQQKPIPQNEDQLKMLQRLNHDYDYQLGSHQRKGDNDVESAISLIEEQIDRESEIRSEIAESRKSTKRRQITGTNKLLSESQQSEDEYDVDYDNLVVSDILGTSGLPGVAGVYGGMQQFVIPGKEKGASFSLYDFT</sequence>
<feature type="compositionally biased region" description="Basic and acidic residues" evidence="1">
    <location>
        <begin position="1170"/>
        <end position="1195"/>
    </location>
</feature>
<evidence type="ECO:0000256" key="2">
    <source>
        <dbReference type="SAM" id="SignalP"/>
    </source>
</evidence>
<comment type="caution">
    <text evidence="4">The sequence shown here is derived from an EMBL/GenBank/DDBJ whole genome shotgun (WGS) entry which is preliminary data.</text>
</comment>
<evidence type="ECO:0000313" key="5">
    <source>
        <dbReference type="Proteomes" id="UP000785679"/>
    </source>
</evidence>
<feature type="compositionally biased region" description="Polar residues" evidence="1">
    <location>
        <begin position="884"/>
        <end position="899"/>
    </location>
</feature>
<accession>A0A8J8P6E0</accession>
<dbReference type="OrthoDB" id="10261083at2759"/>
<evidence type="ECO:0000256" key="1">
    <source>
        <dbReference type="SAM" id="MobiDB-lite"/>
    </source>
</evidence>
<feature type="chain" id="PRO_5035213764" description="CFA20 domain-containing protein" evidence="2">
    <location>
        <begin position="19"/>
        <end position="1587"/>
    </location>
</feature>
<dbReference type="EMBL" id="RRYP01000739">
    <property type="protein sequence ID" value="TNV86925.1"/>
    <property type="molecule type" value="Genomic_DNA"/>
</dbReference>
<feature type="region of interest" description="Disordered" evidence="1">
    <location>
        <begin position="468"/>
        <end position="514"/>
    </location>
</feature>
<feature type="region of interest" description="Disordered" evidence="1">
    <location>
        <begin position="1511"/>
        <end position="1536"/>
    </location>
</feature>
<feature type="region of interest" description="Disordered" evidence="1">
    <location>
        <begin position="1274"/>
        <end position="1341"/>
    </location>
</feature>
<feature type="compositionally biased region" description="Polar residues" evidence="1">
    <location>
        <begin position="1007"/>
        <end position="1021"/>
    </location>
</feature>
<organism evidence="4 5">
    <name type="scientific">Halteria grandinella</name>
    <dbReference type="NCBI Taxonomy" id="5974"/>
    <lineage>
        <taxon>Eukaryota</taxon>
        <taxon>Sar</taxon>
        <taxon>Alveolata</taxon>
        <taxon>Ciliophora</taxon>
        <taxon>Intramacronucleata</taxon>
        <taxon>Spirotrichea</taxon>
        <taxon>Stichotrichia</taxon>
        <taxon>Sporadotrichida</taxon>
        <taxon>Halteriidae</taxon>
        <taxon>Halteria</taxon>
    </lineage>
</organism>
<keyword evidence="2" id="KW-0732">Signal</keyword>
<feature type="compositionally biased region" description="Polar residues" evidence="1">
    <location>
        <begin position="1323"/>
        <end position="1341"/>
    </location>
</feature>
<dbReference type="Pfam" id="PF05018">
    <property type="entry name" value="CFA20_dom"/>
    <property type="match status" value="1"/>
</dbReference>
<gene>
    <name evidence="4" type="ORF">FGO68_gene8129</name>
</gene>
<feature type="region of interest" description="Disordered" evidence="1">
    <location>
        <begin position="525"/>
        <end position="544"/>
    </location>
</feature>
<dbReference type="InterPro" id="IPR007714">
    <property type="entry name" value="CFA20_dom"/>
</dbReference>
<feature type="compositionally biased region" description="Polar residues" evidence="1">
    <location>
        <begin position="646"/>
        <end position="661"/>
    </location>
</feature>
<keyword evidence="5" id="KW-1185">Reference proteome</keyword>
<dbReference type="Proteomes" id="UP000785679">
    <property type="component" value="Unassembled WGS sequence"/>
</dbReference>
<evidence type="ECO:0000259" key="3">
    <source>
        <dbReference type="Pfam" id="PF05018"/>
    </source>
</evidence>
<feature type="region of interest" description="Disordered" evidence="1">
    <location>
        <begin position="638"/>
        <end position="661"/>
    </location>
</feature>
<feature type="region of interest" description="Disordered" evidence="1">
    <location>
        <begin position="1006"/>
        <end position="1034"/>
    </location>
</feature>
<feature type="compositionally biased region" description="Basic and acidic residues" evidence="1">
    <location>
        <begin position="1293"/>
        <end position="1304"/>
    </location>
</feature>
<evidence type="ECO:0000313" key="4">
    <source>
        <dbReference type="EMBL" id="TNV86925.1"/>
    </source>
</evidence>